<proteinExistence type="predicted"/>
<accession>A0ABS8SZA4</accession>
<feature type="compositionally biased region" description="Acidic residues" evidence="1">
    <location>
        <begin position="86"/>
        <end position="102"/>
    </location>
</feature>
<feature type="compositionally biased region" description="Basic and acidic residues" evidence="1">
    <location>
        <begin position="103"/>
        <end position="112"/>
    </location>
</feature>
<sequence>MKNGEFLDLYVVHVVNETEVVEEDMGLTNLLTGLEIENLEDINLEVDEEFNEPSEKINIDVDIVDETEQYVEEHLDGVETNAENSSDLEEGIPEEVDSEVDEELRSVKEEKRSKKKSKQQRKNLLLRMKYLWERLKLIEVLKTLEETKVLNIQED</sequence>
<dbReference type="Proteomes" id="UP000823775">
    <property type="component" value="Unassembled WGS sequence"/>
</dbReference>
<evidence type="ECO:0000313" key="2">
    <source>
        <dbReference type="EMBL" id="MCD7464399.1"/>
    </source>
</evidence>
<dbReference type="EMBL" id="JACEIK010000960">
    <property type="protein sequence ID" value="MCD7464399.1"/>
    <property type="molecule type" value="Genomic_DNA"/>
</dbReference>
<name>A0ABS8SZA4_DATST</name>
<gene>
    <name evidence="2" type="ORF">HAX54_052660</name>
</gene>
<evidence type="ECO:0000313" key="3">
    <source>
        <dbReference type="Proteomes" id="UP000823775"/>
    </source>
</evidence>
<comment type="caution">
    <text evidence="2">The sequence shown here is derived from an EMBL/GenBank/DDBJ whole genome shotgun (WGS) entry which is preliminary data.</text>
</comment>
<evidence type="ECO:0000256" key="1">
    <source>
        <dbReference type="SAM" id="MobiDB-lite"/>
    </source>
</evidence>
<organism evidence="2 3">
    <name type="scientific">Datura stramonium</name>
    <name type="common">Jimsonweed</name>
    <name type="synonym">Common thornapple</name>
    <dbReference type="NCBI Taxonomy" id="4076"/>
    <lineage>
        <taxon>Eukaryota</taxon>
        <taxon>Viridiplantae</taxon>
        <taxon>Streptophyta</taxon>
        <taxon>Embryophyta</taxon>
        <taxon>Tracheophyta</taxon>
        <taxon>Spermatophyta</taxon>
        <taxon>Magnoliopsida</taxon>
        <taxon>eudicotyledons</taxon>
        <taxon>Gunneridae</taxon>
        <taxon>Pentapetalae</taxon>
        <taxon>asterids</taxon>
        <taxon>lamiids</taxon>
        <taxon>Solanales</taxon>
        <taxon>Solanaceae</taxon>
        <taxon>Solanoideae</taxon>
        <taxon>Datureae</taxon>
        <taxon>Datura</taxon>
    </lineage>
</organism>
<feature type="region of interest" description="Disordered" evidence="1">
    <location>
        <begin position="78"/>
        <end position="120"/>
    </location>
</feature>
<reference evidence="2 3" key="1">
    <citation type="journal article" date="2021" name="BMC Genomics">
        <title>Datura genome reveals duplications of psychoactive alkaloid biosynthetic genes and high mutation rate following tissue culture.</title>
        <authorList>
            <person name="Rajewski A."/>
            <person name="Carter-House D."/>
            <person name="Stajich J."/>
            <person name="Litt A."/>
        </authorList>
    </citation>
    <scope>NUCLEOTIDE SEQUENCE [LARGE SCALE GENOMIC DNA]</scope>
    <source>
        <strain evidence="2">AR-01</strain>
    </source>
</reference>
<protein>
    <submittedName>
        <fullName evidence="2">Uncharacterized protein</fullName>
    </submittedName>
</protein>
<keyword evidence="3" id="KW-1185">Reference proteome</keyword>